<sequence>MPADDRYTRSLISGPEGSGGPEGRGSGDWSSGLVMSPILPDARRPLPRGAPAPDEGRDDSRGCTPATRVDMLVW</sequence>
<protein>
    <submittedName>
        <fullName evidence="2">Uncharacterized protein</fullName>
    </submittedName>
</protein>
<name>A0A918L4U7_9ACTN</name>
<comment type="caution">
    <text evidence="2">The sequence shown here is derived from an EMBL/GenBank/DDBJ whole genome shotgun (WGS) entry which is preliminary data.</text>
</comment>
<evidence type="ECO:0000313" key="3">
    <source>
        <dbReference type="Proteomes" id="UP000606194"/>
    </source>
</evidence>
<gene>
    <name evidence="2" type="ORF">GCM10010269_42310</name>
</gene>
<organism evidence="2 3">
    <name type="scientific">Streptomyces humidus</name>
    <dbReference type="NCBI Taxonomy" id="52259"/>
    <lineage>
        <taxon>Bacteria</taxon>
        <taxon>Bacillati</taxon>
        <taxon>Actinomycetota</taxon>
        <taxon>Actinomycetes</taxon>
        <taxon>Kitasatosporales</taxon>
        <taxon>Streptomycetaceae</taxon>
        <taxon>Streptomyces</taxon>
    </lineage>
</organism>
<accession>A0A918L4U7</accession>
<reference evidence="2" key="2">
    <citation type="submission" date="2020-09" db="EMBL/GenBank/DDBJ databases">
        <authorList>
            <person name="Sun Q."/>
            <person name="Ohkuma M."/>
        </authorList>
    </citation>
    <scope>NUCLEOTIDE SEQUENCE</scope>
    <source>
        <strain evidence="2">JCM 4386</strain>
    </source>
</reference>
<dbReference type="EMBL" id="BMTL01000017">
    <property type="protein sequence ID" value="GGR99026.1"/>
    <property type="molecule type" value="Genomic_DNA"/>
</dbReference>
<proteinExistence type="predicted"/>
<dbReference type="Proteomes" id="UP000606194">
    <property type="component" value="Unassembled WGS sequence"/>
</dbReference>
<evidence type="ECO:0000256" key="1">
    <source>
        <dbReference type="SAM" id="MobiDB-lite"/>
    </source>
</evidence>
<keyword evidence="3" id="KW-1185">Reference proteome</keyword>
<feature type="region of interest" description="Disordered" evidence="1">
    <location>
        <begin position="1"/>
        <end position="74"/>
    </location>
</feature>
<reference evidence="2" key="1">
    <citation type="journal article" date="2014" name="Int. J. Syst. Evol. Microbiol.">
        <title>Complete genome sequence of Corynebacterium casei LMG S-19264T (=DSM 44701T), isolated from a smear-ripened cheese.</title>
        <authorList>
            <consortium name="US DOE Joint Genome Institute (JGI-PGF)"/>
            <person name="Walter F."/>
            <person name="Albersmeier A."/>
            <person name="Kalinowski J."/>
            <person name="Ruckert C."/>
        </authorList>
    </citation>
    <scope>NUCLEOTIDE SEQUENCE</scope>
    <source>
        <strain evidence="2">JCM 4386</strain>
    </source>
</reference>
<evidence type="ECO:0000313" key="2">
    <source>
        <dbReference type="EMBL" id="GGR99026.1"/>
    </source>
</evidence>
<feature type="compositionally biased region" description="Gly residues" evidence="1">
    <location>
        <begin position="16"/>
        <end position="26"/>
    </location>
</feature>
<dbReference type="AlphaFoldDB" id="A0A918L4U7"/>